<sequence>MDTSNRLNPELYTIAWIAPLEIEARAALLLLDQRHTGRFEVGPGNDYIYQAGEICGHNVIIASLPIGQEYGTGSAAALASHVKTFFPRLWLGLLVGVAAGLPNLQRDPPLDIRLGDVLVGVAEGDDAAVIAYDLGKETPQGFQTLRHGHVLAQTEKIIRSAIGNIRLEAPDDGSFADPGQENDVLYELDKEGRKHEVSREPRPGSNRARVWYGPLGSGEKLWKNAHKRNEFRDRYNIIGLEMEAAGIINCIPVGVIRGVCDYGDEHKNKQWQPYAAAMAAAYAKAVLSQIAPKVVARVDEPVMQTVRIPTGVACSVPCRPKRFLDDHSPSTMNREAKSPRLDDPNAQLHQNLHDDNLPSALPTEEADAEPPFLDKQQRQALLDSLAFDQIDSRHDGIEKAYKDTCTWLSKTSEYIDWLDSKKLQEHHGFLWIKGNPGAGKSTLMKSTLLNAQKTTKGYFISFFFNARGDNLEKSTIGMYRSLLLQLLEKIPRLQTVFNSLGRRVRNGNIPQWSMGLLKTLFEQAIQKLEQRPLTCFIDALDECDDSDIRDMISFFEAVGEMAVSKGILFRVCLSSRYYPHITIRKGLTLHLGQQEGHDQDIVRYVNGKLDIGGSRRAKLVRSLLIEKASGIFIWVFLVVRILSEEFNGANLDTLEQKLQDIPDRLEDLFRRILTRDNRHQDELLLCIQWPQHPTGIPTT</sequence>
<keyword evidence="1" id="KW-0677">Repeat</keyword>
<dbReference type="InterPro" id="IPR056884">
    <property type="entry name" value="NPHP3-like_N"/>
</dbReference>
<dbReference type="Gene3D" id="3.40.50.1580">
    <property type="entry name" value="Nucleoside phosphorylase domain"/>
    <property type="match status" value="1"/>
</dbReference>
<dbReference type="PANTHER" id="PTHR46082:SF11">
    <property type="entry name" value="AAA+ ATPASE DOMAIN-CONTAINING PROTEIN-RELATED"/>
    <property type="match status" value="1"/>
</dbReference>
<dbReference type="Gene3D" id="3.40.50.300">
    <property type="entry name" value="P-loop containing nucleotide triphosphate hydrolases"/>
    <property type="match status" value="1"/>
</dbReference>
<protein>
    <submittedName>
        <fullName evidence="4">NB-ARC and ankyrin domain-containing protein</fullName>
    </submittedName>
</protein>
<dbReference type="GO" id="GO:0003824">
    <property type="term" value="F:catalytic activity"/>
    <property type="evidence" value="ECO:0007669"/>
    <property type="project" value="InterPro"/>
</dbReference>
<dbReference type="SUPFAM" id="SSF53167">
    <property type="entry name" value="Purine and uridine phosphorylases"/>
    <property type="match status" value="1"/>
</dbReference>
<feature type="domain" description="Nephrocystin 3-like N-terminal" evidence="3">
    <location>
        <begin position="403"/>
        <end position="576"/>
    </location>
</feature>
<dbReference type="InterPro" id="IPR035994">
    <property type="entry name" value="Nucleoside_phosphorylase_sf"/>
</dbReference>
<organism evidence="4 5">
    <name type="scientific">Cordyceps javanica</name>
    <dbReference type="NCBI Taxonomy" id="43265"/>
    <lineage>
        <taxon>Eukaryota</taxon>
        <taxon>Fungi</taxon>
        <taxon>Dikarya</taxon>
        <taxon>Ascomycota</taxon>
        <taxon>Pezizomycotina</taxon>
        <taxon>Sordariomycetes</taxon>
        <taxon>Hypocreomycetidae</taxon>
        <taxon>Hypocreales</taxon>
        <taxon>Cordycipitaceae</taxon>
        <taxon>Cordyceps</taxon>
    </lineage>
</organism>
<evidence type="ECO:0000313" key="4">
    <source>
        <dbReference type="EMBL" id="TQW00241.1"/>
    </source>
</evidence>
<evidence type="ECO:0000259" key="3">
    <source>
        <dbReference type="Pfam" id="PF24883"/>
    </source>
</evidence>
<keyword evidence="5" id="KW-1185">Reference proteome</keyword>
<dbReference type="EMBL" id="SPUK01000001">
    <property type="protein sequence ID" value="TQW00241.1"/>
    <property type="molecule type" value="Genomic_DNA"/>
</dbReference>
<evidence type="ECO:0000313" key="5">
    <source>
        <dbReference type="Proteomes" id="UP000315783"/>
    </source>
</evidence>
<reference evidence="4 5" key="1">
    <citation type="journal article" date="2019" name="Appl. Microbiol. Biotechnol.">
        <title>Genome sequence of Isaria javanica and comparative genome analysis insights into family S53 peptidase evolution in fungal entomopathogens.</title>
        <authorList>
            <person name="Lin R."/>
            <person name="Zhang X."/>
            <person name="Xin B."/>
            <person name="Zou M."/>
            <person name="Gao Y."/>
            <person name="Qin F."/>
            <person name="Hu Q."/>
            <person name="Xie B."/>
            <person name="Cheng X."/>
        </authorList>
    </citation>
    <scope>NUCLEOTIDE SEQUENCE [LARGE SCALE GENOMIC DNA]</scope>
    <source>
        <strain evidence="4 5">IJ1G</strain>
    </source>
</reference>
<evidence type="ECO:0000256" key="1">
    <source>
        <dbReference type="ARBA" id="ARBA00022737"/>
    </source>
</evidence>
<dbReference type="SUPFAM" id="SSF52540">
    <property type="entry name" value="P-loop containing nucleoside triphosphate hydrolases"/>
    <property type="match status" value="1"/>
</dbReference>
<dbReference type="AlphaFoldDB" id="A0A545VEU9"/>
<dbReference type="STRING" id="43265.A0A545VEU9"/>
<dbReference type="Pfam" id="PF24883">
    <property type="entry name" value="NPHP3_N"/>
    <property type="match status" value="1"/>
</dbReference>
<dbReference type="InterPro" id="IPR027417">
    <property type="entry name" value="P-loop_NTPase"/>
</dbReference>
<comment type="caution">
    <text evidence="4">The sequence shown here is derived from an EMBL/GenBank/DDBJ whole genome shotgun (WGS) entry which is preliminary data.</text>
</comment>
<dbReference type="Proteomes" id="UP000315783">
    <property type="component" value="Unassembled WGS sequence"/>
</dbReference>
<dbReference type="OrthoDB" id="4869537at2759"/>
<evidence type="ECO:0000256" key="2">
    <source>
        <dbReference type="SAM" id="MobiDB-lite"/>
    </source>
</evidence>
<name>A0A545VEU9_9HYPO</name>
<dbReference type="PANTHER" id="PTHR46082">
    <property type="entry name" value="ATP/GTP-BINDING PROTEIN-RELATED"/>
    <property type="match status" value="1"/>
</dbReference>
<feature type="compositionally biased region" description="Basic and acidic residues" evidence="2">
    <location>
        <begin position="325"/>
        <end position="343"/>
    </location>
</feature>
<feature type="region of interest" description="Disordered" evidence="2">
    <location>
        <begin position="325"/>
        <end position="369"/>
    </location>
</feature>
<dbReference type="GO" id="GO:0009116">
    <property type="term" value="P:nucleoside metabolic process"/>
    <property type="evidence" value="ECO:0007669"/>
    <property type="project" value="InterPro"/>
</dbReference>
<accession>A0A545VEU9</accession>
<gene>
    <name evidence="4" type="ORF">IF1G_00172</name>
</gene>
<dbReference type="InterPro" id="IPR053137">
    <property type="entry name" value="NLR-like"/>
</dbReference>
<proteinExistence type="predicted"/>